<name>A0AAE0V9W9_9TELE</name>
<dbReference type="Proteomes" id="UP001274896">
    <property type="component" value="Unassembled WGS sequence"/>
</dbReference>
<evidence type="ECO:0000313" key="3">
    <source>
        <dbReference type="Proteomes" id="UP001274896"/>
    </source>
</evidence>
<accession>A0AAE0V9W9</accession>
<dbReference type="AlphaFoldDB" id="A0AAE0V9W9"/>
<organism evidence="2 3">
    <name type="scientific">Hemibagrus guttatus</name>
    <dbReference type="NCBI Taxonomy" id="175788"/>
    <lineage>
        <taxon>Eukaryota</taxon>
        <taxon>Metazoa</taxon>
        <taxon>Chordata</taxon>
        <taxon>Craniata</taxon>
        <taxon>Vertebrata</taxon>
        <taxon>Euteleostomi</taxon>
        <taxon>Actinopterygii</taxon>
        <taxon>Neopterygii</taxon>
        <taxon>Teleostei</taxon>
        <taxon>Ostariophysi</taxon>
        <taxon>Siluriformes</taxon>
        <taxon>Bagridae</taxon>
        <taxon>Hemibagrus</taxon>
    </lineage>
</organism>
<proteinExistence type="predicted"/>
<keyword evidence="3" id="KW-1185">Reference proteome</keyword>
<comment type="caution">
    <text evidence="2">The sequence shown here is derived from an EMBL/GenBank/DDBJ whole genome shotgun (WGS) entry which is preliminary data.</text>
</comment>
<sequence length="132" mass="14581">MSKSRAPAQEPSEIPSQRERIRSHMKMVIEQLEGILIELKDVAKELRERSGGCCSCKGRTNSILGAMVLEWDAHVSVVVSTEGRQPGPECMVCMLITREAKKGPKTHYSACILDSKPLEFHKMSATVELGGK</sequence>
<feature type="region of interest" description="Disordered" evidence="1">
    <location>
        <begin position="1"/>
        <end position="20"/>
    </location>
</feature>
<dbReference type="EMBL" id="JAUCMX010000004">
    <property type="protein sequence ID" value="KAK3548104.1"/>
    <property type="molecule type" value="Genomic_DNA"/>
</dbReference>
<evidence type="ECO:0000313" key="2">
    <source>
        <dbReference type="EMBL" id="KAK3548104.1"/>
    </source>
</evidence>
<protein>
    <submittedName>
        <fullName evidence="2">Uncharacterized protein</fullName>
    </submittedName>
</protein>
<reference evidence="2" key="1">
    <citation type="submission" date="2023-06" db="EMBL/GenBank/DDBJ databases">
        <title>Male Hemibagrus guttatus genome.</title>
        <authorList>
            <person name="Bian C."/>
        </authorList>
    </citation>
    <scope>NUCLEOTIDE SEQUENCE</scope>
    <source>
        <strain evidence="2">Male_cb2023</strain>
        <tissue evidence="2">Muscle</tissue>
    </source>
</reference>
<gene>
    <name evidence="2" type="ORF">QTP70_004716</name>
</gene>
<evidence type="ECO:0000256" key="1">
    <source>
        <dbReference type="SAM" id="MobiDB-lite"/>
    </source>
</evidence>